<comment type="caution">
    <text evidence="1">The sequence shown here is derived from an EMBL/GenBank/DDBJ whole genome shotgun (WGS) entry which is preliminary data.</text>
</comment>
<gene>
    <name evidence="1" type="ORF">HPP92_002632</name>
</gene>
<evidence type="ECO:0000313" key="1">
    <source>
        <dbReference type="EMBL" id="KAG0502560.1"/>
    </source>
</evidence>
<dbReference type="EMBL" id="JADCNM010000001">
    <property type="protein sequence ID" value="KAG0502560.1"/>
    <property type="molecule type" value="Genomic_DNA"/>
</dbReference>
<proteinExistence type="predicted"/>
<reference evidence="1 2" key="1">
    <citation type="journal article" date="2020" name="Nat. Food">
        <title>A phased Vanilla planifolia genome enables genetic improvement of flavour and production.</title>
        <authorList>
            <person name="Hasing T."/>
            <person name="Tang H."/>
            <person name="Brym M."/>
            <person name="Khazi F."/>
            <person name="Huang T."/>
            <person name="Chambers A.H."/>
        </authorList>
    </citation>
    <scope>NUCLEOTIDE SEQUENCE [LARGE SCALE GENOMIC DNA]</scope>
    <source>
        <tissue evidence="1">Leaf</tissue>
    </source>
</reference>
<dbReference type="Proteomes" id="UP000639772">
    <property type="component" value="Chromosome 1"/>
</dbReference>
<accession>A0A835S8W3</accession>
<protein>
    <submittedName>
        <fullName evidence="1">Uncharacterized protein</fullName>
    </submittedName>
</protein>
<sequence>MEVNLQNSTGCLIVNFVNKGVSLIVRRGESKKHIELTSPGSSMQRLILKTGWSVTARSPWLRQLPPIQMEPKVLPLTSTILSLAVLCLSPPILICWDSPSYISILAGDASLGLLLRREIRHKDIDISHYYRETVPCGSRRTLTAPVWLANSKGRTWFLS</sequence>
<name>A0A835S8W3_VANPL</name>
<organism evidence="1 2">
    <name type="scientific">Vanilla planifolia</name>
    <name type="common">Vanilla</name>
    <dbReference type="NCBI Taxonomy" id="51239"/>
    <lineage>
        <taxon>Eukaryota</taxon>
        <taxon>Viridiplantae</taxon>
        <taxon>Streptophyta</taxon>
        <taxon>Embryophyta</taxon>
        <taxon>Tracheophyta</taxon>
        <taxon>Spermatophyta</taxon>
        <taxon>Magnoliopsida</taxon>
        <taxon>Liliopsida</taxon>
        <taxon>Asparagales</taxon>
        <taxon>Orchidaceae</taxon>
        <taxon>Vanilloideae</taxon>
        <taxon>Vanilleae</taxon>
        <taxon>Vanilla</taxon>
    </lineage>
</organism>
<dbReference type="AlphaFoldDB" id="A0A835S8W3"/>
<evidence type="ECO:0000313" key="2">
    <source>
        <dbReference type="Proteomes" id="UP000639772"/>
    </source>
</evidence>